<name>A0A365QQL1_9BURK</name>
<reference evidence="1 2" key="1">
    <citation type="submission" date="2018-06" db="EMBL/GenBank/DDBJ databases">
        <title>Draft genome sequence of Burkholderia reimsis strain BE51 isolated from a French agricultural soil.</title>
        <authorList>
            <person name="Esmaeel Q."/>
        </authorList>
    </citation>
    <scope>NUCLEOTIDE SEQUENCE [LARGE SCALE GENOMIC DNA]</scope>
    <source>
        <strain evidence="1 2">BE51</strain>
    </source>
</reference>
<accession>A0A365QQL1</accession>
<protein>
    <submittedName>
        <fullName evidence="1">DUF2971 domain-containing protein</fullName>
    </submittedName>
</protein>
<organism evidence="1 2">
    <name type="scientific">Burkholderia reimsis</name>
    <dbReference type="NCBI Taxonomy" id="2234132"/>
    <lineage>
        <taxon>Bacteria</taxon>
        <taxon>Pseudomonadati</taxon>
        <taxon>Pseudomonadota</taxon>
        <taxon>Betaproteobacteria</taxon>
        <taxon>Burkholderiales</taxon>
        <taxon>Burkholderiaceae</taxon>
        <taxon>Burkholderia</taxon>
    </lineage>
</organism>
<dbReference type="Pfam" id="PF11185">
    <property type="entry name" value="DUF2971"/>
    <property type="match status" value="1"/>
</dbReference>
<keyword evidence="2" id="KW-1185">Reference proteome</keyword>
<proteinExistence type="predicted"/>
<dbReference type="InterPro" id="IPR021352">
    <property type="entry name" value="DUF2971"/>
</dbReference>
<evidence type="ECO:0000313" key="2">
    <source>
        <dbReference type="Proteomes" id="UP000252458"/>
    </source>
</evidence>
<sequence length="281" mass="32164">MNIYHYCDPQAFVSVMQTGKFWVSDARKTNDRRELAVFKELAFEHIKELAETDVTVRAFFSQLGFHFDEVEGISDYYVCCFSEAGDSVPQWVAYGERGTGFAIGLDVNEVRNTIGAPMLDSSYRDLNFEEPQSRWLFGPTVYAESGKKTESLLRALAKLIRSGQNLGTQPARDFIDRLCAFYKDQSFSSEQEWRIIYNSSENVLERLGGQPELANEKPTTLWRQGRYGLTPYICTPDLRKCIREIVIGPSNTDRATQTYIAQFLKSLNITCDVRQSKSPYR</sequence>
<evidence type="ECO:0000313" key="1">
    <source>
        <dbReference type="EMBL" id="RBB36779.1"/>
    </source>
</evidence>
<dbReference type="Proteomes" id="UP000252458">
    <property type="component" value="Unassembled WGS sequence"/>
</dbReference>
<dbReference type="RefSeq" id="WP_113046666.1">
    <property type="nucleotide sequence ID" value="NZ_QMFZ01000022.1"/>
</dbReference>
<comment type="caution">
    <text evidence="1">The sequence shown here is derived from an EMBL/GenBank/DDBJ whole genome shotgun (WGS) entry which is preliminary data.</text>
</comment>
<dbReference type="EMBL" id="QMFZ01000022">
    <property type="protein sequence ID" value="RBB36779.1"/>
    <property type="molecule type" value="Genomic_DNA"/>
</dbReference>
<gene>
    <name evidence="1" type="ORF">DPV79_24285</name>
</gene>
<dbReference type="AlphaFoldDB" id="A0A365QQL1"/>